<organism evidence="1 2">
    <name type="scientific">Hirundo rustica rustica</name>
    <dbReference type="NCBI Taxonomy" id="333673"/>
    <lineage>
        <taxon>Eukaryota</taxon>
        <taxon>Metazoa</taxon>
        <taxon>Chordata</taxon>
        <taxon>Craniata</taxon>
        <taxon>Vertebrata</taxon>
        <taxon>Euteleostomi</taxon>
        <taxon>Archelosauria</taxon>
        <taxon>Archosauria</taxon>
        <taxon>Dinosauria</taxon>
        <taxon>Saurischia</taxon>
        <taxon>Theropoda</taxon>
        <taxon>Coelurosauria</taxon>
        <taxon>Aves</taxon>
        <taxon>Neognathae</taxon>
        <taxon>Neoaves</taxon>
        <taxon>Telluraves</taxon>
        <taxon>Australaves</taxon>
        <taxon>Passeriformes</taxon>
        <taxon>Sylvioidea</taxon>
        <taxon>Hirundinidae</taxon>
        <taxon>Hirundo</taxon>
    </lineage>
</organism>
<reference evidence="1 2" key="1">
    <citation type="submission" date="2018-07" db="EMBL/GenBank/DDBJ databases">
        <title>A high quality draft genome assembly of the barn swallow (H. rustica rustica).</title>
        <authorList>
            <person name="Formenti G."/>
            <person name="Chiara M."/>
            <person name="Poveda L."/>
            <person name="Francoijs K.-J."/>
            <person name="Bonisoli-Alquati A."/>
            <person name="Canova L."/>
            <person name="Gianfranceschi L."/>
            <person name="Horner D.S."/>
            <person name="Saino N."/>
        </authorList>
    </citation>
    <scope>NUCLEOTIDE SEQUENCE [LARGE SCALE GENOMIC DNA]</scope>
    <source>
        <strain evidence="1">Chelidonia</strain>
        <tissue evidence="1">Blood</tissue>
    </source>
</reference>
<evidence type="ECO:0000313" key="1">
    <source>
        <dbReference type="EMBL" id="RMC22556.1"/>
    </source>
</evidence>
<proteinExistence type="predicted"/>
<dbReference type="AlphaFoldDB" id="A0A3M0LC11"/>
<gene>
    <name evidence="1" type="ORF">DUI87_00443</name>
</gene>
<comment type="caution">
    <text evidence="1">The sequence shown here is derived from an EMBL/GenBank/DDBJ whole genome shotgun (WGS) entry which is preliminary data.</text>
</comment>
<protein>
    <submittedName>
        <fullName evidence="1">Uncharacterized protein</fullName>
    </submittedName>
</protein>
<dbReference type="Proteomes" id="UP000269221">
    <property type="component" value="Unassembled WGS sequence"/>
</dbReference>
<evidence type="ECO:0000313" key="2">
    <source>
        <dbReference type="Proteomes" id="UP000269221"/>
    </source>
</evidence>
<name>A0A3M0LC11_HIRRU</name>
<keyword evidence="2" id="KW-1185">Reference proteome</keyword>
<accession>A0A3M0LC11</accession>
<dbReference type="EMBL" id="QRBI01000076">
    <property type="protein sequence ID" value="RMC22556.1"/>
    <property type="molecule type" value="Genomic_DNA"/>
</dbReference>
<sequence>MSEIDIEVYIEVSIKDLEIKADIKKIFIGISNVDIAMSEIDIEVCIEVSIKDLEIKYQRLISMFLSFDIKISKIISKLHTTL</sequence>